<feature type="transmembrane region" description="Helical" evidence="1">
    <location>
        <begin position="13"/>
        <end position="36"/>
    </location>
</feature>
<name>A0A7T0BXA4_9BACT</name>
<keyword evidence="1" id="KW-0812">Transmembrane</keyword>
<accession>A0A7T0BXA4</accession>
<keyword evidence="1" id="KW-0472">Membrane</keyword>
<evidence type="ECO:0000256" key="1">
    <source>
        <dbReference type="SAM" id="Phobius"/>
    </source>
</evidence>
<keyword evidence="1" id="KW-1133">Transmembrane helix</keyword>
<reference evidence="3 4" key="1">
    <citation type="submission" date="2020-02" db="EMBL/GenBank/DDBJ databases">
        <title>Genomic and physiological characterization of two novel Nitrospinaceae genera.</title>
        <authorList>
            <person name="Mueller A.J."/>
            <person name="Jung M.-Y."/>
            <person name="Strachan C.R."/>
            <person name="Herbold C.W."/>
            <person name="Kirkegaard R.H."/>
            <person name="Daims H."/>
        </authorList>
    </citation>
    <scope>NUCLEOTIDE SEQUENCE [LARGE SCALE GENOMIC DNA]</scope>
    <source>
        <strain evidence="3">EB</strain>
    </source>
</reference>
<protein>
    <recommendedName>
        <fullName evidence="2">VTT domain-containing protein</fullName>
    </recommendedName>
</protein>
<dbReference type="InterPro" id="IPR032816">
    <property type="entry name" value="VTT_dom"/>
</dbReference>
<evidence type="ECO:0000313" key="4">
    <source>
        <dbReference type="Proteomes" id="UP000594688"/>
    </source>
</evidence>
<dbReference type="Pfam" id="PF09335">
    <property type="entry name" value="VTT_dom"/>
    <property type="match status" value="1"/>
</dbReference>
<feature type="transmembrane region" description="Helical" evidence="1">
    <location>
        <begin position="132"/>
        <end position="159"/>
    </location>
</feature>
<dbReference type="PANTHER" id="PTHR42709">
    <property type="entry name" value="ALKALINE PHOSPHATASE LIKE PROTEIN"/>
    <property type="match status" value="1"/>
</dbReference>
<feature type="domain" description="VTT" evidence="2">
    <location>
        <begin position="32"/>
        <end position="151"/>
    </location>
</feature>
<evidence type="ECO:0000313" key="3">
    <source>
        <dbReference type="EMBL" id="QPJ62635.1"/>
    </source>
</evidence>
<gene>
    <name evidence="3" type="ORF">G3M70_12425</name>
</gene>
<dbReference type="EMBL" id="CP048685">
    <property type="protein sequence ID" value="QPJ62635.1"/>
    <property type="molecule type" value="Genomic_DNA"/>
</dbReference>
<sequence length="191" mass="21332">MSPENIERWVSDFGYGIILIGTYFDHFGIPLFIIFGGIAASTGTLNPIGVAVCGFLGGLIGDLFLYFLGYKTGIEYWRQFSWVRKMDKAIAFTNQMLQSKPAILIVLGRFLFAVSKIVPPFAGMVRYNTKRYVAYSITGNLLFAGLYTFLSVLSGPFIIEQLKGFKISSIVVTLLFIIILVNVMRRLTPSK</sequence>
<proteinExistence type="predicted"/>
<dbReference type="Proteomes" id="UP000594688">
    <property type="component" value="Chromosome"/>
</dbReference>
<dbReference type="InterPro" id="IPR051311">
    <property type="entry name" value="DedA_domain"/>
</dbReference>
<dbReference type="KEGG" id="nli:G3M70_12425"/>
<evidence type="ECO:0000259" key="2">
    <source>
        <dbReference type="Pfam" id="PF09335"/>
    </source>
</evidence>
<dbReference type="GO" id="GO:0005886">
    <property type="term" value="C:plasma membrane"/>
    <property type="evidence" value="ECO:0007669"/>
    <property type="project" value="TreeGrafter"/>
</dbReference>
<organism evidence="3 4">
    <name type="scientific">Candidatus Nitronauta litoralis</name>
    <dbReference type="NCBI Taxonomy" id="2705533"/>
    <lineage>
        <taxon>Bacteria</taxon>
        <taxon>Pseudomonadati</taxon>
        <taxon>Nitrospinota/Tectimicrobiota group</taxon>
        <taxon>Nitrospinota</taxon>
        <taxon>Nitrospinia</taxon>
        <taxon>Nitrospinales</taxon>
        <taxon>Nitrospinaceae</taxon>
        <taxon>Candidatus Nitronauta</taxon>
    </lineage>
</organism>
<feature type="transmembrane region" description="Helical" evidence="1">
    <location>
        <begin position="48"/>
        <end position="68"/>
    </location>
</feature>
<dbReference type="AlphaFoldDB" id="A0A7T0BXA4"/>
<dbReference type="PANTHER" id="PTHR42709:SF2">
    <property type="entry name" value="INNER MEMBRANE PROTEIN YOHD"/>
    <property type="match status" value="1"/>
</dbReference>
<feature type="transmembrane region" description="Helical" evidence="1">
    <location>
        <begin position="165"/>
        <end position="184"/>
    </location>
</feature>